<proteinExistence type="predicted"/>
<evidence type="ECO:0000313" key="2">
    <source>
        <dbReference type="Proteomes" id="UP000034154"/>
    </source>
</evidence>
<dbReference type="InterPro" id="IPR036583">
    <property type="entry name" value="23S_rRNA_IVS_sf"/>
</dbReference>
<dbReference type="EMBL" id="LCJB01000025">
    <property type="protein sequence ID" value="KKT70458.1"/>
    <property type="molecule type" value="Genomic_DNA"/>
</dbReference>
<name>A0A0G1JGH7_9BACT</name>
<dbReference type="Gene3D" id="1.20.1440.60">
    <property type="entry name" value="23S rRNA-intervening sequence"/>
    <property type="match status" value="1"/>
</dbReference>
<sequence length="72" mass="8305">MQEINETPVFTLSFNLLKDIHLLRRKFPKTEKYTLGGQLEQTALDLLLNIIQAGRAKKQEKIIPLESAIKKK</sequence>
<evidence type="ECO:0008006" key="3">
    <source>
        <dbReference type="Google" id="ProtNLM"/>
    </source>
</evidence>
<protein>
    <recommendedName>
        <fullName evidence="3">Four helix bundle protein</fullName>
    </recommendedName>
</protein>
<comment type="caution">
    <text evidence="1">The sequence shown here is derived from an EMBL/GenBank/DDBJ whole genome shotgun (WGS) entry which is preliminary data.</text>
</comment>
<accession>A0A0G1JGH7</accession>
<dbReference type="InterPro" id="IPR055360">
    <property type="entry name" value="bAvd"/>
</dbReference>
<dbReference type="CDD" id="cd16376">
    <property type="entry name" value="Avd_like"/>
    <property type="match status" value="1"/>
</dbReference>
<reference evidence="1 2" key="1">
    <citation type="journal article" date="2015" name="Nature">
        <title>rRNA introns, odd ribosomes, and small enigmatic genomes across a large radiation of phyla.</title>
        <authorList>
            <person name="Brown C.T."/>
            <person name="Hug L.A."/>
            <person name="Thomas B.C."/>
            <person name="Sharon I."/>
            <person name="Castelle C.J."/>
            <person name="Singh A."/>
            <person name="Wilkins M.J."/>
            <person name="Williams K.H."/>
            <person name="Banfield J.F."/>
        </authorList>
    </citation>
    <scope>NUCLEOTIDE SEQUENCE [LARGE SCALE GENOMIC DNA]</scope>
</reference>
<dbReference type="Proteomes" id="UP000034154">
    <property type="component" value="Unassembled WGS sequence"/>
</dbReference>
<organism evidence="1 2">
    <name type="scientific">Candidatus Uhrbacteria bacterium GW2011_GWF2_44_350</name>
    <dbReference type="NCBI Taxonomy" id="1619000"/>
    <lineage>
        <taxon>Bacteria</taxon>
        <taxon>Candidatus Uhriibacteriota</taxon>
    </lineage>
</organism>
<dbReference type="SUPFAM" id="SSF158446">
    <property type="entry name" value="IVS-encoded protein-like"/>
    <property type="match status" value="1"/>
</dbReference>
<gene>
    <name evidence="1" type="ORF">UW63_C0025G0005</name>
</gene>
<evidence type="ECO:0000313" key="1">
    <source>
        <dbReference type="EMBL" id="KKT70458.1"/>
    </source>
</evidence>
<dbReference type="AlphaFoldDB" id="A0A0G1JGH7"/>